<dbReference type="EMBL" id="KV923958">
    <property type="protein sequence ID" value="PIO38980.1"/>
    <property type="molecule type" value="Genomic_DNA"/>
</dbReference>
<organism evidence="3 4">
    <name type="scientific">Aquarana catesbeiana</name>
    <name type="common">American bullfrog</name>
    <name type="synonym">Rana catesbeiana</name>
    <dbReference type="NCBI Taxonomy" id="8400"/>
    <lineage>
        <taxon>Eukaryota</taxon>
        <taxon>Metazoa</taxon>
        <taxon>Chordata</taxon>
        <taxon>Craniata</taxon>
        <taxon>Vertebrata</taxon>
        <taxon>Euteleostomi</taxon>
        <taxon>Amphibia</taxon>
        <taxon>Batrachia</taxon>
        <taxon>Anura</taxon>
        <taxon>Neobatrachia</taxon>
        <taxon>Ranoidea</taxon>
        <taxon>Ranidae</taxon>
        <taxon>Aquarana</taxon>
    </lineage>
</organism>
<accession>A0A2G9SFQ6</accession>
<keyword evidence="2" id="KW-0812">Transmembrane</keyword>
<proteinExistence type="predicted"/>
<evidence type="ECO:0000313" key="4">
    <source>
        <dbReference type="Proteomes" id="UP000228934"/>
    </source>
</evidence>
<dbReference type="GO" id="GO:0045055">
    <property type="term" value="P:regulated exocytosis"/>
    <property type="evidence" value="ECO:0007669"/>
    <property type="project" value="TreeGrafter"/>
</dbReference>
<sequence>MATGQQKVLQLDPSPEKTDHTGTDVGLQETPEKKLSSVGFYELEVPQASNNNEATEDTKRTGSADVETKEVLSDEKDSDSGYLDKAEEKTIQNDASPDYLAKAEEKTAHNIEDQSLDYFDQTSPRSSEHTHRHGILSCLCKECVENLQNKYEEVKETTNTDEQMNDEFLPCEDSASIKSNRSKKGSEKSRHTNSSLEEECMDNWFKDAQVTLPYPDSSQPPECITRLSNAGLYEPNENLGVKSSKAEEDKLSQVVSAAFFVQHLDEKPAQEKKVQMEMVDIEKGETECEPLIRTIRRTVDGEPPDPRICQCNRGCLKIVGSFVTSMIVFPAFLYAAYTWLPFDAPLMQDIPTRLVYTLRCASFASFPIVLGVIIHGISRLCASSYDPFKPKEREVTIHRRFVKQGTFLFVLYFFNLSVLATYLPQDHLKFIPLLTCLFTLAQLIYWLSFAVSRSFRGFGYGLTFFPLIAMMFSNFYFMFLVEPEKMIFLGSRNVPQN</sequence>
<keyword evidence="4" id="KW-1185">Reference proteome</keyword>
<dbReference type="Proteomes" id="UP000228934">
    <property type="component" value="Unassembled WGS sequence"/>
</dbReference>
<feature type="transmembrane region" description="Helical" evidence="2">
    <location>
        <begin position="401"/>
        <end position="424"/>
    </location>
</feature>
<dbReference type="OrthoDB" id="8887147at2759"/>
<feature type="transmembrane region" description="Helical" evidence="2">
    <location>
        <begin position="430"/>
        <end position="451"/>
    </location>
</feature>
<feature type="region of interest" description="Disordered" evidence="1">
    <location>
        <begin position="1"/>
        <end position="131"/>
    </location>
</feature>
<protein>
    <recommendedName>
        <fullName evidence="5">Transmembrane protein 79</fullName>
    </recommendedName>
</protein>
<dbReference type="GO" id="GO:0032588">
    <property type="term" value="C:trans-Golgi network membrane"/>
    <property type="evidence" value="ECO:0007669"/>
    <property type="project" value="TreeGrafter"/>
</dbReference>
<evidence type="ECO:0000313" key="3">
    <source>
        <dbReference type="EMBL" id="PIO38980.1"/>
    </source>
</evidence>
<feature type="compositionally biased region" description="Basic and acidic residues" evidence="1">
    <location>
        <begin position="56"/>
        <end position="91"/>
    </location>
</feature>
<name>A0A2G9SFQ6_AQUCT</name>
<feature type="transmembrane region" description="Helical" evidence="2">
    <location>
        <begin position="458"/>
        <end position="479"/>
    </location>
</feature>
<feature type="compositionally biased region" description="Basic and acidic residues" evidence="1">
    <location>
        <begin position="101"/>
        <end position="112"/>
    </location>
</feature>
<reference evidence="4" key="1">
    <citation type="journal article" date="2017" name="Nat. Commun.">
        <title>The North American bullfrog draft genome provides insight into hormonal regulation of long noncoding RNA.</title>
        <authorList>
            <person name="Hammond S.A."/>
            <person name="Warren R.L."/>
            <person name="Vandervalk B.P."/>
            <person name="Kucuk E."/>
            <person name="Khan H."/>
            <person name="Gibb E.A."/>
            <person name="Pandoh P."/>
            <person name="Kirk H."/>
            <person name="Zhao Y."/>
            <person name="Jones M."/>
            <person name="Mungall A.J."/>
            <person name="Coope R."/>
            <person name="Pleasance S."/>
            <person name="Moore R.A."/>
            <person name="Holt R.A."/>
            <person name="Round J.M."/>
            <person name="Ohora S."/>
            <person name="Walle B.V."/>
            <person name="Veldhoen N."/>
            <person name="Helbing C.C."/>
            <person name="Birol I."/>
        </authorList>
    </citation>
    <scope>NUCLEOTIDE SEQUENCE [LARGE SCALE GENOMIC DNA]</scope>
</reference>
<feature type="transmembrane region" description="Helical" evidence="2">
    <location>
        <begin position="356"/>
        <end position="380"/>
    </location>
</feature>
<keyword evidence="2" id="KW-1133">Transmembrane helix</keyword>
<evidence type="ECO:0008006" key="5">
    <source>
        <dbReference type="Google" id="ProtNLM"/>
    </source>
</evidence>
<feature type="transmembrane region" description="Helical" evidence="2">
    <location>
        <begin position="315"/>
        <end position="336"/>
    </location>
</feature>
<dbReference type="GO" id="GO:0005765">
    <property type="term" value="C:lysosomal membrane"/>
    <property type="evidence" value="ECO:0007669"/>
    <property type="project" value="TreeGrafter"/>
</dbReference>
<gene>
    <name evidence="3" type="ORF">AB205_0120480</name>
</gene>
<dbReference type="PANTHER" id="PTHR31004">
    <property type="entry name" value="TRANSMEMBRANE PROTEIN 79"/>
    <property type="match status" value="1"/>
</dbReference>
<dbReference type="PANTHER" id="PTHR31004:SF1">
    <property type="entry name" value="TRANSMEMBRANE PROTEIN 79"/>
    <property type="match status" value="1"/>
</dbReference>
<evidence type="ECO:0000256" key="1">
    <source>
        <dbReference type="SAM" id="MobiDB-lite"/>
    </source>
</evidence>
<keyword evidence="2" id="KW-0472">Membrane</keyword>
<feature type="region of interest" description="Disordered" evidence="1">
    <location>
        <begin position="156"/>
        <end position="197"/>
    </location>
</feature>
<dbReference type="AlphaFoldDB" id="A0A2G9SFQ6"/>
<evidence type="ECO:0000256" key="2">
    <source>
        <dbReference type="SAM" id="Phobius"/>
    </source>
</evidence>